<evidence type="ECO:0000313" key="2">
    <source>
        <dbReference type="Proteomes" id="UP000789570"/>
    </source>
</evidence>
<dbReference type="EMBL" id="CAJVPQ010001620">
    <property type="protein sequence ID" value="CAG8561800.1"/>
    <property type="molecule type" value="Genomic_DNA"/>
</dbReference>
<protein>
    <submittedName>
        <fullName evidence="1">15170_t:CDS:1</fullName>
    </submittedName>
</protein>
<proteinExistence type="predicted"/>
<sequence>MKAQNESYLKIFERKVKHQRRKQKVHLESHLTAQLKATCIEKLALNQTHLQFIKQNGLSIANEISDGNFLLRYHQFESELENDKNDEEEETSNDEDFIDFSAILFDKFTELNRRKMVVEKW</sequence>
<comment type="caution">
    <text evidence="1">The sequence shown here is derived from an EMBL/GenBank/DDBJ whole genome shotgun (WGS) entry which is preliminary data.</text>
</comment>
<organism evidence="1 2">
    <name type="scientific">Funneliformis caledonium</name>
    <dbReference type="NCBI Taxonomy" id="1117310"/>
    <lineage>
        <taxon>Eukaryota</taxon>
        <taxon>Fungi</taxon>
        <taxon>Fungi incertae sedis</taxon>
        <taxon>Mucoromycota</taxon>
        <taxon>Glomeromycotina</taxon>
        <taxon>Glomeromycetes</taxon>
        <taxon>Glomerales</taxon>
        <taxon>Glomeraceae</taxon>
        <taxon>Funneliformis</taxon>
    </lineage>
</organism>
<reference evidence="1" key="1">
    <citation type="submission" date="2021-06" db="EMBL/GenBank/DDBJ databases">
        <authorList>
            <person name="Kallberg Y."/>
            <person name="Tangrot J."/>
            <person name="Rosling A."/>
        </authorList>
    </citation>
    <scope>NUCLEOTIDE SEQUENCE</scope>
    <source>
        <strain evidence="1">UK204</strain>
    </source>
</reference>
<evidence type="ECO:0000313" key="1">
    <source>
        <dbReference type="EMBL" id="CAG8561800.1"/>
    </source>
</evidence>
<dbReference type="Proteomes" id="UP000789570">
    <property type="component" value="Unassembled WGS sequence"/>
</dbReference>
<name>A0A9N9BDC3_9GLOM</name>
<gene>
    <name evidence="1" type="ORF">FCALED_LOCUS6638</name>
</gene>
<keyword evidence="2" id="KW-1185">Reference proteome</keyword>
<dbReference type="AlphaFoldDB" id="A0A9N9BDC3"/>
<accession>A0A9N9BDC3</accession>